<dbReference type="AlphaFoldDB" id="A0A418NT91"/>
<comment type="caution">
    <text evidence="1">The sequence shown here is derived from an EMBL/GenBank/DDBJ whole genome shotgun (WGS) entry which is preliminary data.</text>
</comment>
<gene>
    <name evidence="1" type="ORF">D2V07_08435</name>
</gene>
<proteinExistence type="predicted"/>
<dbReference type="EMBL" id="QXFL01000003">
    <property type="protein sequence ID" value="RIV86714.1"/>
    <property type="molecule type" value="Genomic_DNA"/>
</dbReference>
<organism evidence="1 2">
    <name type="scientific">Aurantiacibacter zhengii</name>
    <dbReference type="NCBI Taxonomy" id="2307003"/>
    <lineage>
        <taxon>Bacteria</taxon>
        <taxon>Pseudomonadati</taxon>
        <taxon>Pseudomonadota</taxon>
        <taxon>Alphaproteobacteria</taxon>
        <taxon>Sphingomonadales</taxon>
        <taxon>Erythrobacteraceae</taxon>
        <taxon>Aurantiacibacter</taxon>
    </lineage>
</organism>
<evidence type="ECO:0000313" key="1">
    <source>
        <dbReference type="EMBL" id="RIV86714.1"/>
    </source>
</evidence>
<dbReference type="RefSeq" id="WP_119586531.1">
    <property type="nucleotide sequence ID" value="NZ_CAWODQ010000022.1"/>
</dbReference>
<keyword evidence="2" id="KW-1185">Reference proteome</keyword>
<reference evidence="1 2" key="1">
    <citation type="submission" date="2018-08" db="EMBL/GenBank/DDBJ databases">
        <title>Erythrobacter zhengii sp.nov., a bacterium isolated from deep-sea sediment.</title>
        <authorList>
            <person name="Fang C."/>
            <person name="Wu Y.-H."/>
            <person name="Sun C."/>
            <person name="Wang H."/>
            <person name="Cheng H."/>
            <person name="Meng F.-X."/>
            <person name="Wang C.-S."/>
            <person name="Xu X.-W."/>
        </authorList>
    </citation>
    <scope>NUCLEOTIDE SEQUENCE [LARGE SCALE GENOMIC DNA]</scope>
    <source>
        <strain evidence="1 2">V18</strain>
    </source>
</reference>
<dbReference type="InterPro" id="IPR036663">
    <property type="entry name" value="Fumarylacetoacetase_C_sf"/>
</dbReference>
<protein>
    <submittedName>
        <fullName evidence="1">FAH family protein</fullName>
    </submittedName>
</protein>
<dbReference type="NCBIfam" id="NF040903">
    <property type="entry name" value="GguC"/>
    <property type="match status" value="1"/>
</dbReference>
<dbReference type="Gene3D" id="3.90.850.10">
    <property type="entry name" value="Fumarylacetoacetase-like, C-terminal domain"/>
    <property type="match status" value="1"/>
</dbReference>
<dbReference type="GO" id="GO:0003824">
    <property type="term" value="F:catalytic activity"/>
    <property type="evidence" value="ECO:0007669"/>
    <property type="project" value="InterPro"/>
</dbReference>
<evidence type="ECO:0000313" key="2">
    <source>
        <dbReference type="Proteomes" id="UP000286576"/>
    </source>
</evidence>
<dbReference type="InterPro" id="IPR009645">
    <property type="entry name" value="GguC"/>
</dbReference>
<dbReference type="Proteomes" id="UP000286576">
    <property type="component" value="Unassembled WGS sequence"/>
</dbReference>
<dbReference type="PIRSF" id="PIRSF033905">
    <property type="entry name" value="UCP033905"/>
    <property type="match status" value="1"/>
</dbReference>
<dbReference type="SUPFAM" id="SSF56529">
    <property type="entry name" value="FAH"/>
    <property type="match status" value="1"/>
</dbReference>
<sequence length="331" mass="35830">MAMILMQRRAPDGARQVLATIDGKTRVVSGMESTRELAENAIAKGCGLREAVEAAGFGDTVDPEDELAQGRLLSPIDHPDPAHLTLAGTGLTHLGSAEGRDRMHKAAATGDATDSMRMFLEGLEGGKPAAGAIGQQPEWFWKGDGQHLAAPDAPLARPAYARDGGEEPEIAGIYMIDREGTPQRLGYALANEYSDHVTEKHNYLWLAHSKLRQASLGPELLVGDLPEDIRGTARIRRSGEVAWEKPFLTGEANMAHSIANLEHHHFKYALFRRPGDIHVHFFGTSTASFADGFATQDGDVFEIEAPPFALPLRNALSGETETERRVGVKAL</sequence>
<dbReference type="OrthoDB" id="108649at2"/>
<name>A0A418NT91_9SPHN</name>
<accession>A0A418NT91</accession>